<dbReference type="GO" id="GO:0047274">
    <property type="term" value="F:galactinol-sucrose galactosyltransferase activity"/>
    <property type="evidence" value="ECO:0007669"/>
    <property type="project" value="UniProtKB-EC"/>
</dbReference>
<dbReference type="PANTHER" id="PTHR31268:SF26">
    <property type="entry name" value="GALACTINOL--SUCROSE GALACTOSYLTRANSFERASE"/>
    <property type="match status" value="1"/>
</dbReference>
<evidence type="ECO:0000313" key="5">
    <source>
        <dbReference type="EMBL" id="CAK9172611.1"/>
    </source>
</evidence>
<proteinExistence type="inferred from homology"/>
<evidence type="ECO:0000256" key="3">
    <source>
        <dbReference type="ARBA" id="ARBA00023277"/>
    </source>
</evidence>
<dbReference type="EMBL" id="CAUOFW020006031">
    <property type="protein sequence ID" value="CAK9172611.1"/>
    <property type="molecule type" value="Genomic_DNA"/>
</dbReference>
<dbReference type="InterPro" id="IPR017853">
    <property type="entry name" value="GH"/>
</dbReference>
<sequence length="788" mass="87694">MTTLVTSPPRMQLNVRFSPFLVSGQRLFSHGSLSLQTPHKAWRHSMFLKSKPVVKDGVLSFNGTNALTGIPDNVVMTPWSNSSLFLGATSAHSSSRQVFKLGLIQDARLLCLFRFKIWWMIPRVGNSASDIPIETQMLLLEAKEDSSSNDSKGSPSYVIFLPTLDGEFRSSLQGNSADELEVCIESGDPAVIASESLKAVFVNYGNNPFDLMKESMKIMEKHIGTFSVRESKQMPGMLDWFGWCTWDAFYTEVNPKGIKDGLKCLLEGGTPARFLIIDDGWQDTTNEFQNEGEPFVEGSQFGARLVSIEENSKFRKTGDEASSEAPSDLKEFISDIKSTFGLKYVYVWHALMGYWGGLHPNARGTEKYNPKLKFPVQSPGNLAHKRDISMDSMEKYGVGTIDPAKVSEFYDDLHRYLVSQEVDGVKVDVQNILETIAIGLGGRVSLTRHFQQALEKSIGTHFQDNSIICCMGQSTDSIYNSKRSAITRVSDDYYPGNPTTQTVHVAAVAYNSIFFGEVVVPDWDMFYSLHNSAEFHAVARAVGGCGVYVSDKPSQHDFKILRRLVLPDGSVLRAKYPGRPSRDCLFNDPVMDGKSLLKIWNLNEFTGIIGVFNCQGAGSWPCLENTVQRDIISDLSGQVSPTDIEYFEEVSGKSWMGDCAVFSFNTGTLSRLPVQESFTITLNTLQCDVFTVSPIKVYHQKIKFAPIGLINMYNAGGAIRAVEVSKDSSNRRIVIKGRGAGLFGAYSDPKPKFCSVNSQEHEFKYRSEDYFFTIPTGGTSSWDITIRY</sequence>
<dbReference type="Gene3D" id="3.20.20.70">
    <property type="entry name" value="Aldolase class I"/>
    <property type="match status" value="1"/>
</dbReference>
<comment type="caution">
    <text evidence="5">The sequence shown here is derived from an EMBL/GenBank/DDBJ whole genome shotgun (WGS) entry which is preliminary data.</text>
</comment>
<keyword evidence="6" id="KW-1185">Reference proteome</keyword>
<protein>
    <recommendedName>
        <fullName evidence="2">galactinol--sucrose galactosyltransferase</fullName>
        <ecNumber evidence="2">2.4.1.82</ecNumber>
    </recommendedName>
</protein>
<organism evidence="5 6">
    <name type="scientific">Ilex paraguariensis</name>
    <name type="common">yerba mate</name>
    <dbReference type="NCBI Taxonomy" id="185542"/>
    <lineage>
        <taxon>Eukaryota</taxon>
        <taxon>Viridiplantae</taxon>
        <taxon>Streptophyta</taxon>
        <taxon>Embryophyta</taxon>
        <taxon>Tracheophyta</taxon>
        <taxon>Spermatophyta</taxon>
        <taxon>Magnoliopsida</taxon>
        <taxon>eudicotyledons</taxon>
        <taxon>Gunneridae</taxon>
        <taxon>Pentapetalae</taxon>
        <taxon>asterids</taxon>
        <taxon>campanulids</taxon>
        <taxon>Aquifoliales</taxon>
        <taxon>Aquifoliaceae</taxon>
        <taxon>Ilex</taxon>
    </lineage>
</organism>
<comment type="catalytic activity">
    <reaction evidence="4">
        <text>alpha-D-galactosyl-(1-&gt;3)-1D-myo-inositol + sucrose = raffinose + myo-inositol</text>
        <dbReference type="Rhea" id="RHEA:20161"/>
        <dbReference type="ChEBI" id="CHEBI:16634"/>
        <dbReference type="ChEBI" id="CHEBI:17268"/>
        <dbReference type="ChEBI" id="CHEBI:17505"/>
        <dbReference type="ChEBI" id="CHEBI:17992"/>
        <dbReference type="EC" id="2.4.1.82"/>
    </reaction>
</comment>
<name>A0ABC8TT06_9AQUA</name>
<dbReference type="Pfam" id="PF05691">
    <property type="entry name" value="Raffinose_syn"/>
    <property type="match status" value="1"/>
</dbReference>
<accession>A0ABC8TT06</accession>
<dbReference type="InterPro" id="IPR013785">
    <property type="entry name" value="Aldolase_TIM"/>
</dbReference>
<keyword evidence="3" id="KW-0119">Carbohydrate metabolism</keyword>
<gene>
    <name evidence="5" type="ORF">ILEXP_LOCUS42259</name>
</gene>
<evidence type="ECO:0000313" key="6">
    <source>
        <dbReference type="Proteomes" id="UP001642360"/>
    </source>
</evidence>
<dbReference type="Proteomes" id="UP001642360">
    <property type="component" value="Unassembled WGS sequence"/>
</dbReference>
<evidence type="ECO:0000256" key="4">
    <source>
        <dbReference type="ARBA" id="ARBA00049426"/>
    </source>
</evidence>
<dbReference type="InterPro" id="IPR008811">
    <property type="entry name" value="Glycosyl_hydrolases_36"/>
</dbReference>
<dbReference type="SUPFAM" id="SSF51445">
    <property type="entry name" value="(Trans)glycosidases"/>
    <property type="match status" value="1"/>
</dbReference>
<evidence type="ECO:0000256" key="1">
    <source>
        <dbReference type="ARBA" id="ARBA00007240"/>
    </source>
</evidence>
<reference evidence="5 6" key="1">
    <citation type="submission" date="2024-02" db="EMBL/GenBank/DDBJ databases">
        <authorList>
            <person name="Vignale AGUSTIN F."/>
            <person name="Sosa J E."/>
            <person name="Modenutti C."/>
        </authorList>
    </citation>
    <scope>NUCLEOTIDE SEQUENCE [LARGE SCALE GENOMIC DNA]</scope>
</reference>
<dbReference type="AlphaFoldDB" id="A0ABC8TT06"/>
<dbReference type="EC" id="2.4.1.82" evidence="2"/>
<comment type="similarity">
    <text evidence="1">Belongs to the glycosyl hydrolases 36 family.</text>
</comment>
<dbReference type="FunFam" id="3.20.20.70:FF:000504">
    <property type="entry name" value="Uncharacterized protein"/>
    <property type="match status" value="1"/>
</dbReference>
<dbReference type="PANTHER" id="PTHR31268">
    <property type="match status" value="1"/>
</dbReference>
<evidence type="ECO:0000256" key="2">
    <source>
        <dbReference type="ARBA" id="ARBA00012708"/>
    </source>
</evidence>